<evidence type="ECO:0000313" key="5">
    <source>
        <dbReference type="Proteomes" id="UP001642464"/>
    </source>
</evidence>
<reference evidence="4 5" key="1">
    <citation type="submission" date="2024-02" db="EMBL/GenBank/DDBJ databases">
        <authorList>
            <person name="Chen Y."/>
            <person name="Shah S."/>
            <person name="Dougan E. K."/>
            <person name="Thang M."/>
            <person name="Chan C."/>
        </authorList>
    </citation>
    <scope>NUCLEOTIDE SEQUENCE [LARGE SCALE GENOMIC DNA]</scope>
</reference>
<evidence type="ECO:0000256" key="2">
    <source>
        <dbReference type="SAM" id="Phobius"/>
    </source>
</evidence>
<keyword evidence="5" id="KW-1185">Reference proteome</keyword>
<proteinExistence type="predicted"/>
<protein>
    <submittedName>
        <fullName evidence="4">Molybdate-anion transporter</fullName>
    </submittedName>
</protein>
<keyword evidence="2" id="KW-1133">Transmembrane helix</keyword>
<keyword evidence="3" id="KW-0732">Signal</keyword>
<dbReference type="EMBL" id="CAXAMM010010995">
    <property type="protein sequence ID" value="CAK9024693.1"/>
    <property type="molecule type" value="Genomic_DNA"/>
</dbReference>
<dbReference type="Proteomes" id="UP001642464">
    <property type="component" value="Unassembled WGS sequence"/>
</dbReference>
<feature type="signal peptide" evidence="3">
    <location>
        <begin position="1"/>
        <end position="19"/>
    </location>
</feature>
<evidence type="ECO:0000313" key="4">
    <source>
        <dbReference type="EMBL" id="CAK9024693.1"/>
    </source>
</evidence>
<feature type="transmembrane region" description="Helical" evidence="2">
    <location>
        <begin position="252"/>
        <end position="273"/>
    </location>
</feature>
<keyword evidence="2" id="KW-0472">Membrane</keyword>
<feature type="transmembrane region" description="Helical" evidence="2">
    <location>
        <begin position="308"/>
        <end position="327"/>
    </location>
</feature>
<evidence type="ECO:0000256" key="3">
    <source>
        <dbReference type="SAM" id="SignalP"/>
    </source>
</evidence>
<feature type="chain" id="PRO_5045550743" evidence="3">
    <location>
        <begin position="20"/>
        <end position="370"/>
    </location>
</feature>
<feature type="region of interest" description="Disordered" evidence="1">
    <location>
        <begin position="347"/>
        <end position="370"/>
    </location>
</feature>
<name>A0ABP0KEL8_9DINO</name>
<sequence>MQTCNNSAIVVMLCRSAAALSSRAARSTWPQRSCPWRRSVLRTKAEMATTTVSRRMARKTWSAVTQVRALGTSSGEKEEAAGTGVSYRVAERVNRSLQDYPASALGCILGMEILTIYGTHRMLVTTGVVVPAEFAVAFAMSRPFRRLRLPVELLGAAALCRVFPALRRVKLTGVVEKATPASVKQAVSQNSKLQAGTAKLAEVVDKYGAAYFISARWTGVGVVLGLYTATCLGLDVSGLLARWGVEEFGSVLGTWAASVVLSASLYPVSIFVGSSLAPLVGRTIAPLAATLLNLASRRDSRRRDAFRVALGFLASLTPASPSLSLLVTTGDGMVDARAEGCAMQQQRHEAAQGLVRPPPNAVQSGGLRAA</sequence>
<feature type="transmembrane region" description="Helical" evidence="2">
    <location>
        <begin position="217"/>
        <end position="240"/>
    </location>
</feature>
<evidence type="ECO:0000256" key="1">
    <source>
        <dbReference type="SAM" id="MobiDB-lite"/>
    </source>
</evidence>
<gene>
    <name evidence="4" type="ORF">SCF082_LOCUS16755</name>
</gene>
<accession>A0ABP0KEL8</accession>
<keyword evidence="2" id="KW-0812">Transmembrane</keyword>
<comment type="caution">
    <text evidence="4">The sequence shown here is derived from an EMBL/GenBank/DDBJ whole genome shotgun (WGS) entry which is preliminary data.</text>
</comment>
<organism evidence="4 5">
    <name type="scientific">Durusdinium trenchii</name>
    <dbReference type="NCBI Taxonomy" id="1381693"/>
    <lineage>
        <taxon>Eukaryota</taxon>
        <taxon>Sar</taxon>
        <taxon>Alveolata</taxon>
        <taxon>Dinophyceae</taxon>
        <taxon>Suessiales</taxon>
        <taxon>Symbiodiniaceae</taxon>
        <taxon>Durusdinium</taxon>
    </lineage>
</organism>